<dbReference type="AlphaFoldDB" id="A0A937XCC3"/>
<name>A0A937XCC3_UNCEI</name>
<accession>A0A937XCC3</accession>
<evidence type="ECO:0000256" key="1">
    <source>
        <dbReference type="PROSITE-ProRule" id="PRU00169"/>
    </source>
</evidence>
<evidence type="ECO:0000259" key="2">
    <source>
        <dbReference type="PROSITE" id="PS50110"/>
    </source>
</evidence>
<dbReference type="SUPFAM" id="SSF52172">
    <property type="entry name" value="CheY-like"/>
    <property type="match status" value="1"/>
</dbReference>
<sequence length="281" mass="30224">MRSSDTVGHVLIWMRDGALAARLRAELARARYASAWVASLPEAIAAFDLHFPCAVACTLQGRTPSLMDLETLLAYQSIGHPGLALPPAPVWALASRPEAYAREIEALDLPVRLLPADRGAQACVAEICRTLRPSAWGPGSPPGGEEDVLLALRDAREARLLERYLASAGIGARAAATPRETLRRLRERPARVLVSEAFDERRDGQSYWREIEEGWAGLPVLFIAASAERLGRLSPLALPRGTAGALCRPIPAAGLTAALRRLLRIAEREAAGAPPWIGTSA</sequence>
<comment type="caution">
    <text evidence="3">The sequence shown here is derived from an EMBL/GenBank/DDBJ whole genome shotgun (WGS) entry which is preliminary data.</text>
</comment>
<organism evidence="3 4">
    <name type="scientific">Eiseniibacteriota bacterium</name>
    <dbReference type="NCBI Taxonomy" id="2212470"/>
    <lineage>
        <taxon>Bacteria</taxon>
        <taxon>Candidatus Eiseniibacteriota</taxon>
    </lineage>
</organism>
<protein>
    <recommendedName>
        <fullName evidence="2">Response regulatory domain-containing protein</fullName>
    </recommendedName>
</protein>
<dbReference type="InterPro" id="IPR011006">
    <property type="entry name" value="CheY-like_superfamily"/>
</dbReference>
<dbReference type="EMBL" id="VGIY01000339">
    <property type="protein sequence ID" value="MBM3318379.1"/>
    <property type="molecule type" value="Genomic_DNA"/>
</dbReference>
<evidence type="ECO:0000313" key="3">
    <source>
        <dbReference type="EMBL" id="MBM3318379.1"/>
    </source>
</evidence>
<proteinExistence type="predicted"/>
<dbReference type="GO" id="GO:0000160">
    <property type="term" value="P:phosphorelay signal transduction system"/>
    <property type="evidence" value="ECO:0007669"/>
    <property type="project" value="InterPro"/>
</dbReference>
<dbReference type="Proteomes" id="UP000748308">
    <property type="component" value="Unassembled WGS sequence"/>
</dbReference>
<dbReference type="PROSITE" id="PS50110">
    <property type="entry name" value="RESPONSE_REGULATORY"/>
    <property type="match status" value="1"/>
</dbReference>
<dbReference type="InterPro" id="IPR001789">
    <property type="entry name" value="Sig_transdc_resp-reg_receiver"/>
</dbReference>
<comment type="caution">
    <text evidence="1">Lacks conserved residue(s) required for the propagation of feature annotation.</text>
</comment>
<gene>
    <name evidence="3" type="ORF">FJY75_11065</name>
</gene>
<evidence type="ECO:0000313" key="4">
    <source>
        <dbReference type="Proteomes" id="UP000748308"/>
    </source>
</evidence>
<reference evidence="3" key="1">
    <citation type="submission" date="2019-03" db="EMBL/GenBank/DDBJ databases">
        <title>Lake Tanganyika Metagenome-Assembled Genomes (MAGs).</title>
        <authorList>
            <person name="Tran P."/>
        </authorList>
    </citation>
    <scope>NUCLEOTIDE SEQUENCE</scope>
    <source>
        <strain evidence="3">M_DeepCast_400m_m2_100</strain>
    </source>
</reference>
<dbReference type="Gene3D" id="3.40.50.2300">
    <property type="match status" value="1"/>
</dbReference>
<feature type="domain" description="Response regulatory" evidence="2">
    <location>
        <begin position="147"/>
        <end position="263"/>
    </location>
</feature>